<protein>
    <submittedName>
        <fullName evidence="2">Uncharacterized protein</fullName>
    </submittedName>
</protein>
<feature type="transmembrane region" description="Helical" evidence="1">
    <location>
        <begin position="14"/>
        <end position="36"/>
    </location>
</feature>
<keyword evidence="1" id="KW-0812">Transmembrane</keyword>
<gene>
    <name evidence="2" type="ORF">IAC96_14160</name>
</gene>
<evidence type="ECO:0000313" key="3">
    <source>
        <dbReference type="Proteomes" id="UP000824201"/>
    </source>
</evidence>
<accession>A0A9D1EGU9</accession>
<dbReference type="AlphaFoldDB" id="A0A9D1EGU9"/>
<keyword evidence="1" id="KW-0472">Membrane</keyword>
<evidence type="ECO:0000313" key="2">
    <source>
        <dbReference type="EMBL" id="HIR90084.1"/>
    </source>
</evidence>
<dbReference type="EMBL" id="DVHN01000197">
    <property type="protein sequence ID" value="HIR90084.1"/>
    <property type="molecule type" value="Genomic_DNA"/>
</dbReference>
<reference evidence="2" key="1">
    <citation type="submission" date="2020-10" db="EMBL/GenBank/DDBJ databases">
        <authorList>
            <person name="Gilroy R."/>
        </authorList>
    </citation>
    <scope>NUCLEOTIDE SEQUENCE</scope>
    <source>
        <strain evidence="2">ChiW13-3771</strain>
    </source>
</reference>
<evidence type="ECO:0000256" key="1">
    <source>
        <dbReference type="SAM" id="Phobius"/>
    </source>
</evidence>
<sequence length="364" mass="41402">MKKEKKQSKFKKGLLIYTAVMLAALAVGLTVFWFFIQDYENGMPVHGMERTMESFNEEKISDLISNQTFGNAGALEDSSVWVSWYQELIRGKHLTFEEARENTATTPTYLVKADDQPVGKVTLKVTGKNAFKFNLWGFDRLDVSEYLPETATYTVTVPKGTTVTVNGHVLGEEYITENDVVYPELSNIQTYLSEVPLSTTYKISGLLNEPEIAATTGNGRELTLEKDDHNYAFSYAMSDAEIAPLKTMAEGVVNSYAMNFIDVSKQIYNYIMPGSELEENIKLTVTGFYPTKYIASYGFDSMNVSNFNYYSDSCFSCDVQYNFHVKFQNFTVEQESLPGNMRWYFVNKDGKWYLTDLGYLNEES</sequence>
<dbReference type="Proteomes" id="UP000824201">
    <property type="component" value="Unassembled WGS sequence"/>
</dbReference>
<reference evidence="2" key="2">
    <citation type="journal article" date="2021" name="PeerJ">
        <title>Extensive microbial diversity within the chicken gut microbiome revealed by metagenomics and culture.</title>
        <authorList>
            <person name="Gilroy R."/>
            <person name="Ravi A."/>
            <person name="Getino M."/>
            <person name="Pursley I."/>
            <person name="Horton D.L."/>
            <person name="Alikhan N.F."/>
            <person name="Baker D."/>
            <person name="Gharbi K."/>
            <person name="Hall N."/>
            <person name="Watson M."/>
            <person name="Adriaenssens E.M."/>
            <person name="Foster-Nyarko E."/>
            <person name="Jarju S."/>
            <person name="Secka A."/>
            <person name="Antonio M."/>
            <person name="Oren A."/>
            <person name="Chaudhuri R.R."/>
            <person name="La Ragione R."/>
            <person name="Hildebrand F."/>
            <person name="Pallen M.J."/>
        </authorList>
    </citation>
    <scope>NUCLEOTIDE SEQUENCE</scope>
    <source>
        <strain evidence="2">ChiW13-3771</strain>
    </source>
</reference>
<proteinExistence type="predicted"/>
<keyword evidence="1" id="KW-1133">Transmembrane helix</keyword>
<organism evidence="2 3">
    <name type="scientific">Candidatus Fimimorpha faecalis</name>
    <dbReference type="NCBI Taxonomy" id="2840824"/>
    <lineage>
        <taxon>Bacteria</taxon>
        <taxon>Bacillati</taxon>
        <taxon>Bacillota</taxon>
        <taxon>Clostridia</taxon>
        <taxon>Eubacteriales</taxon>
        <taxon>Candidatus Fimimorpha</taxon>
    </lineage>
</organism>
<comment type="caution">
    <text evidence="2">The sequence shown here is derived from an EMBL/GenBank/DDBJ whole genome shotgun (WGS) entry which is preliminary data.</text>
</comment>
<name>A0A9D1EGU9_9FIRM</name>